<keyword evidence="1" id="KW-0418">Kinase</keyword>
<dbReference type="GO" id="GO:0016301">
    <property type="term" value="F:kinase activity"/>
    <property type="evidence" value="ECO:0007669"/>
    <property type="project" value="UniProtKB-KW"/>
</dbReference>
<accession>A0A2P2KW09</accession>
<organism evidence="1">
    <name type="scientific">Rhizophora mucronata</name>
    <name type="common">Asiatic mangrove</name>
    <dbReference type="NCBI Taxonomy" id="61149"/>
    <lineage>
        <taxon>Eukaryota</taxon>
        <taxon>Viridiplantae</taxon>
        <taxon>Streptophyta</taxon>
        <taxon>Embryophyta</taxon>
        <taxon>Tracheophyta</taxon>
        <taxon>Spermatophyta</taxon>
        <taxon>Magnoliopsida</taxon>
        <taxon>eudicotyledons</taxon>
        <taxon>Gunneridae</taxon>
        <taxon>Pentapetalae</taxon>
        <taxon>rosids</taxon>
        <taxon>fabids</taxon>
        <taxon>Malpighiales</taxon>
        <taxon>Rhizophoraceae</taxon>
        <taxon>Rhizophora</taxon>
    </lineage>
</organism>
<keyword evidence="1" id="KW-0808">Transferase</keyword>
<name>A0A2P2KW09_RHIMU</name>
<evidence type="ECO:0000313" key="1">
    <source>
        <dbReference type="EMBL" id="MBX09926.1"/>
    </source>
</evidence>
<dbReference type="AlphaFoldDB" id="A0A2P2KW09"/>
<reference evidence="1" key="1">
    <citation type="submission" date="2018-02" db="EMBL/GenBank/DDBJ databases">
        <title>Rhizophora mucronata_Transcriptome.</title>
        <authorList>
            <person name="Meera S.P."/>
            <person name="Sreeshan A."/>
            <person name="Augustine A."/>
        </authorList>
    </citation>
    <scope>NUCLEOTIDE SEQUENCE</scope>
    <source>
        <tissue evidence="1">Leaf</tissue>
    </source>
</reference>
<sequence length="23" mass="2521">MTSSTLYAKGILSRNLALLFDCC</sequence>
<proteinExistence type="predicted"/>
<protein>
    <submittedName>
        <fullName evidence="1">Kinase family protein</fullName>
    </submittedName>
</protein>
<dbReference type="EMBL" id="GGEC01029442">
    <property type="protein sequence ID" value="MBX09926.1"/>
    <property type="molecule type" value="Transcribed_RNA"/>
</dbReference>